<evidence type="ECO:0000313" key="3">
    <source>
        <dbReference type="EMBL" id="MDF9913631.1"/>
    </source>
</evidence>
<dbReference type="Pfam" id="PF02452">
    <property type="entry name" value="PemK_toxin"/>
    <property type="match status" value="1"/>
</dbReference>
<reference evidence="3" key="1">
    <citation type="submission" date="2022-06" db="EMBL/GenBank/DDBJ databases">
        <title>Antifungal cultures and metabolites of lactic acid bacteria for use in dairy fermentations.</title>
        <authorList>
            <person name="Zhao Z."/>
            <person name="Gaenzle M."/>
        </authorList>
    </citation>
    <scope>NUCLEOTIDE SEQUENCE</scope>
    <source>
        <strain evidence="3">FUA3126</strain>
    </source>
</reference>
<name>A0ABT6DE35_9LACO</name>
<dbReference type="PANTHER" id="PTHR33988:SF3">
    <property type="entry name" value="ENDORIBONUCLEASE TOXIN CHPB-RELATED"/>
    <property type="match status" value="1"/>
</dbReference>
<dbReference type="Proteomes" id="UP001152867">
    <property type="component" value="Unassembled WGS sequence"/>
</dbReference>
<sequence>MLFKKIDRGDIILVDFSPSLGHEQKGYRPALVWTNRASQQVSGFASVFPITSHDKGYPLHVRLGKRVSKVKGVVMTDQITTIDLEIRSVRKIAHVGNDILYEVAEIFADMTE</sequence>
<proteinExistence type="inferred from homology"/>
<evidence type="ECO:0000256" key="1">
    <source>
        <dbReference type="ARBA" id="ARBA00007521"/>
    </source>
</evidence>
<gene>
    <name evidence="3" type="ORF">NNA32_05130</name>
</gene>
<protein>
    <submittedName>
        <fullName evidence="3">Type II toxin-antitoxin system PemK/MazF family toxin</fullName>
    </submittedName>
</protein>
<dbReference type="InterPro" id="IPR011067">
    <property type="entry name" value="Plasmid_toxin/cell-grow_inhib"/>
</dbReference>
<comment type="similarity">
    <text evidence="1">Belongs to the PemK/MazF family.</text>
</comment>
<dbReference type="RefSeq" id="WP_178942981.1">
    <property type="nucleotide sequence ID" value="NZ_JAIWJF010000002.1"/>
</dbReference>
<dbReference type="PANTHER" id="PTHR33988">
    <property type="entry name" value="ENDORIBONUCLEASE MAZF-RELATED"/>
    <property type="match status" value="1"/>
</dbReference>
<organism evidence="3 4">
    <name type="scientific">Furfurilactobacillus milii</name>
    <dbReference type="NCBI Taxonomy" id="2888272"/>
    <lineage>
        <taxon>Bacteria</taxon>
        <taxon>Bacillati</taxon>
        <taxon>Bacillota</taxon>
        <taxon>Bacilli</taxon>
        <taxon>Lactobacillales</taxon>
        <taxon>Lactobacillaceae</taxon>
        <taxon>Furfurilactobacillus</taxon>
    </lineage>
</organism>
<keyword evidence="4" id="KW-1185">Reference proteome</keyword>
<dbReference type="SUPFAM" id="SSF50118">
    <property type="entry name" value="Cell growth inhibitor/plasmid maintenance toxic component"/>
    <property type="match status" value="1"/>
</dbReference>
<evidence type="ECO:0000313" key="4">
    <source>
        <dbReference type="Proteomes" id="UP001152867"/>
    </source>
</evidence>
<dbReference type="InterPro" id="IPR003477">
    <property type="entry name" value="PemK-like"/>
</dbReference>
<evidence type="ECO:0000256" key="2">
    <source>
        <dbReference type="ARBA" id="ARBA00022649"/>
    </source>
</evidence>
<comment type="caution">
    <text evidence="3">The sequence shown here is derived from an EMBL/GenBank/DDBJ whole genome shotgun (WGS) entry which is preliminary data.</text>
</comment>
<dbReference type="Gene3D" id="2.30.30.110">
    <property type="match status" value="1"/>
</dbReference>
<dbReference type="EMBL" id="JANDJP010000004">
    <property type="protein sequence ID" value="MDF9913631.1"/>
    <property type="molecule type" value="Genomic_DNA"/>
</dbReference>
<keyword evidence="2" id="KW-1277">Toxin-antitoxin system</keyword>
<accession>A0ABT6DE35</accession>